<dbReference type="OMA" id="MDELWEA"/>
<dbReference type="eggNOG" id="ENOG502QSR9">
    <property type="taxonomic scope" value="Eukaryota"/>
</dbReference>
<dbReference type="Pfam" id="PF03641">
    <property type="entry name" value="Lysine_decarbox"/>
    <property type="match status" value="1"/>
</dbReference>
<dbReference type="EMBL" id="AQGS01000514">
    <property type="protein sequence ID" value="EPS38943.1"/>
    <property type="molecule type" value="Genomic_DNA"/>
</dbReference>
<dbReference type="InterPro" id="IPR031100">
    <property type="entry name" value="LOG_fam"/>
</dbReference>
<evidence type="ECO:0000313" key="2">
    <source>
        <dbReference type="Proteomes" id="UP000015100"/>
    </source>
</evidence>
<accession>S8BI39</accession>
<evidence type="ECO:0008006" key="3">
    <source>
        <dbReference type="Google" id="ProtNLM"/>
    </source>
</evidence>
<dbReference type="OrthoDB" id="414463at2759"/>
<dbReference type="STRING" id="1284197.S8BI39"/>
<dbReference type="NCBIfam" id="TIGR00730">
    <property type="entry name" value="Rossman fold protein, TIGR00730 family"/>
    <property type="match status" value="1"/>
</dbReference>
<keyword evidence="2" id="KW-1185">Reference proteome</keyword>
<dbReference type="PANTHER" id="PTHR31223:SF70">
    <property type="entry name" value="LOG FAMILY PROTEIN YJL055W"/>
    <property type="match status" value="1"/>
</dbReference>
<reference evidence="1 2" key="1">
    <citation type="journal article" date="2013" name="PLoS Genet.">
        <title>Genomic mechanisms accounting for the adaptation to parasitism in nematode-trapping fungi.</title>
        <authorList>
            <person name="Meerupati T."/>
            <person name="Andersson K.M."/>
            <person name="Friman E."/>
            <person name="Kumar D."/>
            <person name="Tunlid A."/>
            <person name="Ahren D."/>
        </authorList>
    </citation>
    <scope>NUCLEOTIDE SEQUENCE [LARGE SCALE GENOMIC DNA]</scope>
    <source>
        <strain evidence="1 2">CBS 200.50</strain>
    </source>
</reference>
<evidence type="ECO:0000313" key="1">
    <source>
        <dbReference type="EMBL" id="EPS38943.1"/>
    </source>
</evidence>
<dbReference type="Gene3D" id="3.40.50.450">
    <property type="match status" value="1"/>
</dbReference>
<dbReference type="GO" id="GO:0009691">
    <property type="term" value="P:cytokinin biosynthetic process"/>
    <property type="evidence" value="ECO:0007669"/>
    <property type="project" value="InterPro"/>
</dbReference>
<dbReference type="GO" id="GO:0005829">
    <property type="term" value="C:cytosol"/>
    <property type="evidence" value="ECO:0007669"/>
    <property type="project" value="TreeGrafter"/>
</dbReference>
<gene>
    <name evidence="1" type="ORF">H072_7308</name>
</gene>
<dbReference type="PANTHER" id="PTHR31223">
    <property type="entry name" value="LOG FAMILY PROTEIN YJL055W"/>
    <property type="match status" value="1"/>
</dbReference>
<dbReference type="InterPro" id="IPR005269">
    <property type="entry name" value="LOG"/>
</dbReference>
<dbReference type="HOGENOM" id="CLU_058336_1_0_1"/>
<dbReference type="AlphaFoldDB" id="S8BI39"/>
<dbReference type="Proteomes" id="UP000015100">
    <property type="component" value="Unassembled WGS sequence"/>
</dbReference>
<name>S8BI39_DACHA</name>
<proteinExistence type="predicted"/>
<comment type="caution">
    <text evidence="1">The sequence shown here is derived from an EMBL/GenBank/DDBJ whole genome shotgun (WGS) entry which is preliminary data.</text>
</comment>
<protein>
    <recommendedName>
        <fullName evidence="3">Cytokinin riboside 5'-monophosphate phosphoribohydrolase</fullName>
    </recommendedName>
</protein>
<organism evidence="1 2">
    <name type="scientific">Dactylellina haptotyla (strain CBS 200.50)</name>
    <name type="common">Nematode-trapping fungus</name>
    <name type="synonym">Monacrosporium haptotylum</name>
    <dbReference type="NCBI Taxonomy" id="1284197"/>
    <lineage>
        <taxon>Eukaryota</taxon>
        <taxon>Fungi</taxon>
        <taxon>Dikarya</taxon>
        <taxon>Ascomycota</taxon>
        <taxon>Pezizomycotina</taxon>
        <taxon>Orbiliomycetes</taxon>
        <taxon>Orbiliales</taxon>
        <taxon>Orbiliaceae</taxon>
        <taxon>Dactylellina</taxon>
    </lineage>
</organism>
<dbReference type="GO" id="GO:0016799">
    <property type="term" value="F:hydrolase activity, hydrolyzing N-glycosyl compounds"/>
    <property type="evidence" value="ECO:0007669"/>
    <property type="project" value="TreeGrafter"/>
</dbReference>
<dbReference type="SUPFAM" id="SSF102405">
    <property type="entry name" value="MCP/YpsA-like"/>
    <property type="match status" value="1"/>
</dbReference>
<sequence>MPKMQIMTDIEAKPFTVAVFCGSKPGKNPEYMKAASDLAHVFHREGWNLVYGGGTTGIMGEVSRTLVSLSGPHSVHGVIPSPLSEKEQENLTATSAESKLYGVHTVVPDMHTRKRMMAQESNAFIALPGGYGTAEELFEIVTWNQLGIHDLPIILLNVDGFWDGIVGWVQKAVEDQFVVGDCGGIIKVANSVEEVPKLIREYKPATGRFNLTWGKE</sequence>
<reference evidence="2" key="2">
    <citation type="submission" date="2013-04" db="EMBL/GenBank/DDBJ databases">
        <title>Genomic mechanisms accounting for the adaptation to parasitism in nematode-trapping fungi.</title>
        <authorList>
            <person name="Ahren D.G."/>
        </authorList>
    </citation>
    <scope>NUCLEOTIDE SEQUENCE [LARGE SCALE GENOMIC DNA]</scope>
    <source>
        <strain evidence="2">CBS 200.50</strain>
    </source>
</reference>